<feature type="compositionally biased region" description="Basic and acidic residues" evidence="1">
    <location>
        <begin position="91"/>
        <end position="107"/>
    </location>
</feature>
<evidence type="ECO:0000313" key="2">
    <source>
        <dbReference type="EMBL" id="KAB8339240.1"/>
    </source>
</evidence>
<dbReference type="AlphaFoldDB" id="A0A5N6KRT9"/>
<reference evidence="2 3" key="1">
    <citation type="submission" date="2019-06" db="EMBL/GenBank/DDBJ databases">
        <title>A chromosomal-level reference genome of Carpinus fangiana (Coryloideae, Betulaceae).</title>
        <authorList>
            <person name="Yang X."/>
            <person name="Wang Z."/>
            <person name="Zhang L."/>
            <person name="Hao G."/>
            <person name="Liu J."/>
            <person name="Yang Y."/>
        </authorList>
    </citation>
    <scope>NUCLEOTIDE SEQUENCE [LARGE SCALE GENOMIC DNA]</scope>
    <source>
        <strain evidence="2">Cfa_2016G</strain>
        <tissue evidence="2">Leaf</tissue>
    </source>
</reference>
<sequence length="517" mass="57818">MSTGNPTKHPAASAQQANLASTTFTESPSGSRRSPASSAQNTPTDTKHSSLKRTNLSSKGVPGKRRDNRPTAISLLEELFPVETASSHWQQSRDSRDTVKGKQASEREVPWMRLDNVLTQDDYAQAEGIDRRKQRLANRLSENLALLVLRKASIHLCEADFRRVVPGGQHIEGWNLGGFQKERLHQFNKRHDPAAKHEPIPFPPVLMPDGKRIEEPMARFTLCLPSQELSLQLVHPPFDPALRSIIEQGIITRYARDGSGEAQSEHEVLLDFEGNRPPNSYLVRGAVNKDGDSRKMQWAMVGAQGGIREIKLSQSHQKRQPPKRFVLSFVDESEAQRFCMEWHRRDVSHLLNADGASTDSWHADETLIANAEYICVSASLDIPDCVSFVVVLPGPTLEPPLPSESANELMLPRELTLTPLAAFLISCPASDPPVPVAPWFETLPSVVCPDILLINFDSLDDVGIREHLSLKEFKREKPLVKRTLGRSILPSRSIDHYVRSVPLTFSIRMAWQEQPQP</sequence>
<feature type="compositionally biased region" description="Polar residues" evidence="1">
    <location>
        <begin position="13"/>
        <end position="26"/>
    </location>
</feature>
<organism evidence="2 3">
    <name type="scientific">Carpinus fangiana</name>
    <dbReference type="NCBI Taxonomy" id="176857"/>
    <lineage>
        <taxon>Eukaryota</taxon>
        <taxon>Viridiplantae</taxon>
        <taxon>Streptophyta</taxon>
        <taxon>Embryophyta</taxon>
        <taxon>Tracheophyta</taxon>
        <taxon>Spermatophyta</taxon>
        <taxon>Magnoliopsida</taxon>
        <taxon>eudicotyledons</taxon>
        <taxon>Gunneridae</taxon>
        <taxon>Pentapetalae</taxon>
        <taxon>rosids</taxon>
        <taxon>fabids</taxon>
        <taxon>Fagales</taxon>
        <taxon>Betulaceae</taxon>
        <taxon>Carpinus</taxon>
    </lineage>
</organism>
<gene>
    <name evidence="2" type="ORF">FH972_022174</name>
</gene>
<dbReference type="OrthoDB" id="5332316at2759"/>
<keyword evidence="3" id="KW-1185">Reference proteome</keyword>
<name>A0A5N6KRT9_9ROSI</name>
<dbReference type="EMBL" id="VIBQ01000010">
    <property type="protein sequence ID" value="KAB8339240.1"/>
    <property type="molecule type" value="Genomic_DNA"/>
</dbReference>
<feature type="region of interest" description="Disordered" evidence="1">
    <location>
        <begin position="84"/>
        <end position="107"/>
    </location>
</feature>
<dbReference type="Proteomes" id="UP000327013">
    <property type="component" value="Unassembled WGS sequence"/>
</dbReference>
<evidence type="ECO:0000256" key="1">
    <source>
        <dbReference type="SAM" id="MobiDB-lite"/>
    </source>
</evidence>
<feature type="region of interest" description="Disordered" evidence="1">
    <location>
        <begin position="1"/>
        <end position="68"/>
    </location>
</feature>
<protein>
    <submittedName>
        <fullName evidence="2">Uncharacterized protein</fullName>
    </submittedName>
</protein>
<feature type="compositionally biased region" description="Low complexity" evidence="1">
    <location>
        <begin position="27"/>
        <end position="39"/>
    </location>
</feature>
<evidence type="ECO:0000313" key="3">
    <source>
        <dbReference type="Proteomes" id="UP000327013"/>
    </source>
</evidence>
<proteinExistence type="predicted"/>
<comment type="caution">
    <text evidence="2">The sequence shown here is derived from an EMBL/GenBank/DDBJ whole genome shotgun (WGS) entry which is preliminary data.</text>
</comment>
<accession>A0A5N6KRT9</accession>